<name>A0ACB8A7V5_9AGAM</name>
<accession>A0ACB8A7V5</accession>
<protein>
    <submittedName>
        <fullName evidence="1">Uncharacterized protein</fullName>
    </submittedName>
</protein>
<organism evidence="1 2">
    <name type="scientific">Hygrophoropsis aurantiaca</name>
    <dbReference type="NCBI Taxonomy" id="72124"/>
    <lineage>
        <taxon>Eukaryota</taxon>
        <taxon>Fungi</taxon>
        <taxon>Dikarya</taxon>
        <taxon>Basidiomycota</taxon>
        <taxon>Agaricomycotina</taxon>
        <taxon>Agaricomycetes</taxon>
        <taxon>Agaricomycetidae</taxon>
        <taxon>Boletales</taxon>
        <taxon>Coniophorineae</taxon>
        <taxon>Hygrophoropsidaceae</taxon>
        <taxon>Hygrophoropsis</taxon>
    </lineage>
</organism>
<comment type="caution">
    <text evidence="1">The sequence shown here is derived from an EMBL/GenBank/DDBJ whole genome shotgun (WGS) entry which is preliminary data.</text>
</comment>
<keyword evidence="2" id="KW-1185">Reference proteome</keyword>
<evidence type="ECO:0000313" key="2">
    <source>
        <dbReference type="Proteomes" id="UP000790377"/>
    </source>
</evidence>
<evidence type="ECO:0000313" key="1">
    <source>
        <dbReference type="EMBL" id="KAH7909344.1"/>
    </source>
</evidence>
<proteinExistence type="predicted"/>
<dbReference type="EMBL" id="MU267765">
    <property type="protein sequence ID" value="KAH7909344.1"/>
    <property type="molecule type" value="Genomic_DNA"/>
</dbReference>
<gene>
    <name evidence="1" type="ORF">BJ138DRAFT_1102762</name>
</gene>
<reference evidence="1" key="1">
    <citation type="journal article" date="2021" name="New Phytol.">
        <title>Evolutionary innovations through gain and loss of genes in the ectomycorrhizal Boletales.</title>
        <authorList>
            <person name="Wu G."/>
            <person name="Miyauchi S."/>
            <person name="Morin E."/>
            <person name="Kuo A."/>
            <person name="Drula E."/>
            <person name="Varga T."/>
            <person name="Kohler A."/>
            <person name="Feng B."/>
            <person name="Cao Y."/>
            <person name="Lipzen A."/>
            <person name="Daum C."/>
            <person name="Hundley H."/>
            <person name="Pangilinan J."/>
            <person name="Johnson J."/>
            <person name="Barry K."/>
            <person name="LaButti K."/>
            <person name="Ng V."/>
            <person name="Ahrendt S."/>
            <person name="Min B."/>
            <person name="Choi I.G."/>
            <person name="Park H."/>
            <person name="Plett J.M."/>
            <person name="Magnuson J."/>
            <person name="Spatafora J.W."/>
            <person name="Nagy L.G."/>
            <person name="Henrissat B."/>
            <person name="Grigoriev I.V."/>
            <person name="Yang Z.L."/>
            <person name="Xu J."/>
            <person name="Martin F.M."/>
        </authorList>
    </citation>
    <scope>NUCLEOTIDE SEQUENCE</scope>
    <source>
        <strain evidence="1">ATCC 28755</strain>
    </source>
</reference>
<sequence length="645" mass="73418">MPPLVFASATRTIRSQPRKTISPAPSSPIISRTFGNDVLHSDFDRDWGDQLSTSFAQTWSSINIHLCPRFSWWIADRALGLLLSFPARVPFLWEMQICAYKRLARCLIILDPDVIQHEIEKRHNALISLVLSNPKLLRDHINDLSEFMRWLSEHYNWRTPVSRIPDEVLVYIFQLVVDDGYGDTLKSCSHVCRRWSTICRSSPLLWNHALNILGDSEAWVLEVLRRSMLTPLKIHTDIGSLPDSLALQALPKVGFALDHISHIDQLYVCASSEVMRHLVQWPSLRCTSAEILESLTLVQLCDDGDDMDLPDYLLNLSAPRLRTLHLEGFIFRWRQFRYRSLTRLIIRDVPESAKSPPSDILYVLAGLSLLKELHLDHVLFDSPAHLSAHENQVQLLDLRRLTITHCPVTAFTCFLQSIQAPLIKHFVYESETLTTSVFEVDLDAFLFAIALTCQNIYPEVMDLQFDHKTLSGLARSADEGHCLNGGPDSIATEPDYFRITINWLWDGANVPRIVHLFNSICCLEMSLHIRNLTMWLHPDFHPHLAKTWIRGLSQFKSVEKLLFFSVPPRALLNALLINAQNAGTDGSDGAFGGDIILPTLRALQFSTVHNDSCTLAQQIADARQKIHRPLVRWPTLETSSDDDDD</sequence>
<dbReference type="Proteomes" id="UP000790377">
    <property type="component" value="Unassembled WGS sequence"/>
</dbReference>